<accession>A0A174G6Y1</accession>
<evidence type="ECO:0008006" key="3">
    <source>
        <dbReference type="Google" id="ProtNLM"/>
    </source>
</evidence>
<proteinExistence type="predicted"/>
<dbReference type="EMBL" id="CYZV01000031">
    <property type="protein sequence ID" value="CUO57377.1"/>
    <property type="molecule type" value="Genomic_DNA"/>
</dbReference>
<dbReference type="Gene3D" id="3.40.50.300">
    <property type="entry name" value="P-loop containing nucleotide triphosphate hydrolases"/>
    <property type="match status" value="1"/>
</dbReference>
<dbReference type="OrthoDB" id="5430844at2"/>
<dbReference type="RefSeq" id="WP_042401367.1">
    <property type="nucleotide sequence ID" value="NZ_CYZV01000031.1"/>
</dbReference>
<dbReference type="AlphaFoldDB" id="A0A174G6Y1"/>
<protein>
    <recommendedName>
        <fullName evidence="3">HPr kinase</fullName>
    </recommendedName>
</protein>
<evidence type="ECO:0000313" key="2">
    <source>
        <dbReference type="Proteomes" id="UP000095558"/>
    </source>
</evidence>
<gene>
    <name evidence="1" type="ORF">ERS852470_02738</name>
</gene>
<sequence length="308" mass="35309">MLLNNYKVYGLNIKSEIKIDEFENLNAIPEDEIVTISYSVMDDEIKKSVSEGKKIQLQKEKIWFHIDNIATYCITNGNKVEVEVFENANMQLMKIYIMCSCLGFIMLQRDMVAIHGGVIEMDNNAVIFTGDRGAGKSTLTTALREKGYKFISDDVAGIMFDKVPYVMPGFPYQKLCESAMDKFGYDKEKNTSFMSDKEVKYIVPAKEEFIYEPRKLTTIIKIIVGDVEEVTIEELKGSEKINNIINNIYRGEYIKHLGGVNPEYFKKCLNIAKNINFYVVTRPKDQFTVDKQIALIEEKILTIEEAVI</sequence>
<organism evidence="1 2">
    <name type="scientific">Clostridium disporicum</name>
    <dbReference type="NCBI Taxonomy" id="84024"/>
    <lineage>
        <taxon>Bacteria</taxon>
        <taxon>Bacillati</taxon>
        <taxon>Bacillota</taxon>
        <taxon>Clostridia</taxon>
        <taxon>Eubacteriales</taxon>
        <taxon>Clostridiaceae</taxon>
        <taxon>Clostridium</taxon>
    </lineage>
</organism>
<dbReference type="Proteomes" id="UP000095558">
    <property type="component" value="Unassembled WGS sequence"/>
</dbReference>
<reference evidence="1 2" key="1">
    <citation type="submission" date="2015-09" db="EMBL/GenBank/DDBJ databases">
        <authorList>
            <consortium name="Pathogen Informatics"/>
        </authorList>
    </citation>
    <scope>NUCLEOTIDE SEQUENCE [LARGE SCALE GENOMIC DNA]</scope>
    <source>
        <strain evidence="1 2">2789STDY5834855</strain>
    </source>
</reference>
<dbReference type="SUPFAM" id="SSF53795">
    <property type="entry name" value="PEP carboxykinase-like"/>
    <property type="match status" value="1"/>
</dbReference>
<dbReference type="GeneID" id="83012966"/>
<dbReference type="InterPro" id="IPR027417">
    <property type="entry name" value="P-loop_NTPase"/>
</dbReference>
<name>A0A174G6Y1_9CLOT</name>
<evidence type="ECO:0000313" key="1">
    <source>
        <dbReference type="EMBL" id="CUO57377.1"/>
    </source>
</evidence>